<evidence type="ECO:0008006" key="4">
    <source>
        <dbReference type="Google" id="ProtNLM"/>
    </source>
</evidence>
<name>A0A4V2W3L0_9FIRM</name>
<dbReference type="EMBL" id="SMCQ01000027">
    <property type="protein sequence ID" value="TCV92289.1"/>
    <property type="molecule type" value="Genomic_DNA"/>
</dbReference>
<dbReference type="Proteomes" id="UP000295515">
    <property type="component" value="Unassembled WGS sequence"/>
</dbReference>
<evidence type="ECO:0000313" key="2">
    <source>
        <dbReference type="EMBL" id="TCV92289.1"/>
    </source>
</evidence>
<dbReference type="GeneID" id="98916535"/>
<sequence>MNIDYTALQKTKEACHEELDMIVNKYNTHHLQTIYQYMKVEMKNQMIISVIGMLLITLVSYFMNDATTVCIMLYFLVLGSQAILEYMKNQIYRVKELLSVSYINEGRSFLYKSVGIAILQLGMFGFICILIPFNQITFIKTIFYALLPVYISQMLSLQFMKFITNIFGVLMSYFMIYLSLIFVIDYLNIVSYISVSTCYIAIIVMVFIYIGNITFLYKEKKGRNLIWN</sequence>
<feature type="transmembrane region" description="Helical" evidence="1">
    <location>
        <begin position="46"/>
        <end position="63"/>
    </location>
</feature>
<gene>
    <name evidence="2" type="ORF">EDD60_12734</name>
</gene>
<dbReference type="RefSeq" id="WP_066450077.1">
    <property type="nucleotide sequence ID" value="NZ_JANKBF010000005.1"/>
</dbReference>
<feature type="transmembrane region" description="Helical" evidence="1">
    <location>
        <begin position="69"/>
        <end position="88"/>
    </location>
</feature>
<proteinExistence type="predicted"/>
<reference evidence="2 3" key="1">
    <citation type="submission" date="2019-03" db="EMBL/GenBank/DDBJ databases">
        <title>Genomic Encyclopedia of Type Strains, Phase IV (KMG-IV): sequencing the most valuable type-strain genomes for metagenomic binning, comparative biology and taxonomic classification.</title>
        <authorList>
            <person name="Goeker M."/>
        </authorList>
    </citation>
    <scope>NUCLEOTIDE SEQUENCE [LARGE SCALE GENOMIC DNA]</scope>
    <source>
        <strain evidence="2 3">DSM 29487</strain>
    </source>
</reference>
<keyword evidence="1" id="KW-0812">Transmembrane</keyword>
<feature type="transmembrane region" description="Helical" evidence="1">
    <location>
        <begin position="109"/>
        <end position="132"/>
    </location>
</feature>
<organism evidence="2 3">
    <name type="scientific">Longibaculum muris</name>
    <dbReference type="NCBI Taxonomy" id="1796628"/>
    <lineage>
        <taxon>Bacteria</taxon>
        <taxon>Bacillati</taxon>
        <taxon>Bacillota</taxon>
        <taxon>Erysipelotrichia</taxon>
        <taxon>Erysipelotrichales</taxon>
        <taxon>Coprobacillaceae</taxon>
        <taxon>Longibaculum</taxon>
    </lineage>
</organism>
<evidence type="ECO:0000256" key="1">
    <source>
        <dbReference type="SAM" id="Phobius"/>
    </source>
</evidence>
<comment type="caution">
    <text evidence="2">The sequence shown here is derived from an EMBL/GenBank/DDBJ whole genome shotgun (WGS) entry which is preliminary data.</text>
</comment>
<keyword evidence="3" id="KW-1185">Reference proteome</keyword>
<evidence type="ECO:0000313" key="3">
    <source>
        <dbReference type="Proteomes" id="UP000295515"/>
    </source>
</evidence>
<keyword evidence="1" id="KW-0472">Membrane</keyword>
<accession>A0A4V2W3L0</accession>
<keyword evidence="1" id="KW-1133">Transmembrane helix</keyword>
<feature type="transmembrane region" description="Helical" evidence="1">
    <location>
        <begin position="138"/>
        <end position="155"/>
    </location>
</feature>
<feature type="transmembrane region" description="Helical" evidence="1">
    <location>
        <begin position="190"/>
        <end position="217"/>
    </location>
</feature>
<protein>
    <recommendedName>
        <fullName evidence="4">ABC-2 family transporter</fullName>
    </recommendedName>
</protein>
<dbReference type="AlphaFoldDB" id="A0A4V2W3L0"/>
<feature type="transmembrane region" description="Helical" evidence="1">
    <location>
        <begin position="162"/>
        <end position="184"/>
    </location>
</feature>